<dbReference type="PANTHER" id="PTHR44688:SF16">
    <property type="entry name" value="DNA-BINDING TRANSCRIPTIONAL ACTIVATOR DEVR_DOSR"/>
    <property type="match status" value="1"/>
</dbReference>
<feature type="domain" description="HTH luxR-type" evidence="5">
    <location>
        <begin position="154"/>
        <end position="219"/>
    </location>
</feature>
<dbReference type="EMBL" id="JACBZP010000001">
    <property type="protein sequence ID" value="NYI69170.1"/>
    <property type="molecule type" value="Genomic_DNA"/>
</dbReference>
<organism evidence="7 8">
    <name type="scientific">Spelaeicoccus albus</name>
    <dbReference type="NCBI Taxonomy" id="1280376"/>
    <lineage>
        <taxon>Bacteria</taxon>
        <taxon>Bacillati</taxon>
        <taxon>Actinomycetota</taxon>
        <taxon>Actinomycetes</taxon>
        <taxon>Micrococcales</taxon>
        <taxon>Brevibacteriaceae</taxon>
        <taxon>Spelaeicoccus</taxon>
    </lineage>
</organism>
<dbReference type="SMART" id="SM00448">
    <property type="entry name" value="REC"/>
    <property type="match status" value="1"/>
</dbReference>
<keyword evidence="2 7" id="KW-0238">DNA-binding</keyword>
<dbReference type="Proteomes" id="UP000539111">
    <property type="component" value="Unassembled WGS sequence"/>
</dbReference>
<evidence type="ECO:0000259" key="6">
    <source>
        <dbReference type="PROSITE" id="PS50110"/>
    </source>
</evidence>
<accession>A0A7Z0IJ49</accession>
<evidence type="ECO:0000256" key="4">
    <source>
        <dbReference type="PROSITE-ProRule" id="PRU00169"/>
    </source>
</evidence>
<evidence type="ECO:0000313" key="8">
    <source>
        <dbReference type="Proteomes" id="UP000539111"/>
    </source>
</evidence>
<dbReference type="AlphaFoldDB" id="A0A7Z0IJ49"/>
<gene>
    <name evidence="7" type="ORF">BJY26_003476</name>
</gene>
<proteinExistence type="predicted"/>
<feature type="modified residue" description="4-aspartylphosphate" evidence="4">
    <location>
        <position position="57"/>
    </location>
</feature>
<dbReference type="Pfam" id="PF00196">
    <property type="entry name" value="GerE"/>
    <property type="match status" value="1"/>
</dbReference>
<dbReference type="InterPro" id="IPR016032">
    <property type="entry name" value="Sig_transdc_resp-reg_C-effctor"/>
</dbReference>
<dbReference type="SUPFAM" id="SSF46894">
    <property type="entry name" value="C-terminal effector domain of the bipartite response regulators"/>
    <property type="match status" value="1"/>
</dbReference>
<name>A0A7Z0IJ49_9MICO</name>
<dbReference type="InterPro" id="IPR000792">
    <property type="entry name" value="Tscrpt_reg_LuxR_C"/>
</dbReference>
<dbReference type="PROSITE" id="PS50110">
    <property type="entry name" value="RESPONSE_REGULATORY"/>
    <property type="match status" value="1"/>
</dbReference>
<dbReference type="PANTHER" id="PTHR44688">
    <property type="entry name" value="DNA-BINDING TRANSCRIPTIONAL ACTIVATOR DEVR_DOSR"/>
    <property type="match status" value="1"/>
</dbReference>
<dbReference type="RefSeq" id="WP_179429434.1">
    <property type="nucleotide sequence ID" value="NZ_JACBZP010000001.1"/>
</dbReference>
<dbReference type="InterPro" id="IPR011006">
    <property type="entry name" value="CheY-like_superfamily"/>
</dbReference>
<dbReference type="CDD" id="cd06170">
    <property type="entry name" value="LuxR_C_like"/>
    <property type="match status" value="1"/>
</dbReference>
<evidence type="ECO:0000256" key="3">
    <source>
        <dbReference type="ARBA" id="ARBA00023163"/>
    </source>
</evidence>
<keyword evidence="3" id="KW-0804">Transcription</keyword>
<dbReference type="Pfam" id="PF00072">
    <property type="entry name" value="Response_reg"/>
    <property type="match status" value="1"/>
</dbReference>
<protein>
    <submittedName>
        <fullName evidence="7">DNA-binding NarL/FixJ family response regulator</fullName>
    </submittedName>
</protein>
<evidence type="ECO:0000313" key="7">
    <source>
        <dbReference type="EMBL" id="NYI69170.1"/>
    </source>
</evidence>
<dbReference type="SUPFAM" id="SSF52172">
    <property type="entry name" value="CheY-like"/>
    <property type="match status" value="1"/>
</dbReference>
<keyword evidence="4" id="KW-0597">Phosphoprotein</keyword>
<dbReference type="InterPro" id="IPR036388">
    <property type="entry name" value="WH-like_DNA-bd_sf"/>
</dbReference>
<dbReference type="PROSITE" id="PS50043">
    <property type="entry name" value="HTH_LUXR_2"/>
    <property type="match status" value="1"/>
</dbReference>
<evidence type="ECO:0000259" key="5">
    <source>
        <dbReference type="PROSITE" id="PS50043"/>
    </source>
</evidence>
<reference evidence="7 8" key="1">
    <citation type="submission" date="2020-07" db="EMBL/GenBank/DDBJ databases">
        <title>Sequencing the genomes of 1000 actinobacteria strains.</title>
        <authorList>
            <person name="Klenk H.-P."/>
        </authorList>
    </citation>
    <scope>NUCLEOTIDE SEQUENCE [LARGE SCALE GENOMIC DNA]</scope>
    <source>
        <strain evidence="7 8">DSM 26341</strain>
    </source>
</reference>
<dbReference type="SMART" id="SM00421">
    <property type="entry name" value="HTH_LUXR"/>
    <property type="match status" value="1"/>
</dbReference>
<dbReference type="Gene3D" id="1.10.10.10">
    <property type="entry name" value="Winged helix-like DNA-binding domain superfamily/Winged helix DNA-binding domain"/>
    <property type="match status" value="1"/>
</dbReference>
<dbReference type="InterPro" id="IPR001789">
    <property type="entry name" value="Sig_transdc_resp-reg_receiver"/>
</dbReference>
<feature type="domain" description="Response regulatory" evidence="6">
    <location>
        <begin position="6"/>
        <end position="126"/>
    </location>
</feature>
<keyword evidence="1" id="KW-0805">Transcription regulation</keyword>
<dbReference type="PRINTS" id="PR00038">
    <property type="entry name" value="HTHLUXR"/>
</dbReference>
<evidence type="ECO:0000256" key="1">
    <source>
        <dbReference type="ARBA" id="ARBA00023015"/>
    </source>
</evidence>
<dbReference type="Gene3D" id="3.40.50.2300">
    <property type="match status" value="1"/>
</dbReference>
<sequence>MSTAETVLVIDDHELVAASLTFALAENGFDAQRIPVTDLETVCETALPYTPGVALLDLNLGVDVEGRSLDGVQLVTPLCAQGWSVLVVTGTDEIDKVAAAIAAGAANWMVKGADLAELLTLTAELSEGRGRLTEPERRAMFDHHREVVRIDGKDTARLSKLSLTENSVLAQLADGSSAAQIAEETFTSIHTVRAHIRSILTKLDVSSQGAATAISRRHPPPRNSISVRAWRQMRRAFK</sequence>
<evidence type="ECO:0000256" key="2">
    <source>
        <dbReference type="ARBA" id="ARBA00023125"/>
    </source>
</evidence>
<keyword evidence="8" id="KW-1185">Reference proteome</keyword>
<dbReference type="GO" id="GO:0003677">
    <property type="term" value="F:DNA binding"/>
    <property type="evidence" value="ECO:0007669"/>
    <property type="project" value="UniProtKB-KW"/>
</dbReference>
<dbReference type="GO" id="GO:0006355">
    <property type="term" value="P:regulation of DNA-templated transcription"/>
    <property type="evidence" value="ECO:0007669"/>
    <property type="project" value="InterPro"/>
</dbReference>
<dbReference type="GO" id="GO:0000160">
    <property type="term" value="P:phosphorelay signal transduction system"/>
    <property type="evidence" value="ECO:0007669"/>
    <property type="project" value="InterPro"/>
</dbReference>
<comment type="caution">
    <text evidence="7">The sequence shown here is derived from an EMBL/GenBank/DDBJ whole genome shotgun (WGS) entry which is preliminary data.</text>
</comment>